<organism evidence="2 3">
    <name type="scientific">Paraglaciecola psychrophila 170</name>
    <dbReference type="NCBI Taxonomy" id="1129794"/>
    <lineage>
        <taxon>Bacteria</taxon>
        <taxon>Pseudomonadati</taxon>
        <taxon>Pseudomonadota</taxon>
        <taxon>Gammaproteobacteria</taxon>
        <taxon>Alteromonadales</taxon>
        <taxon>Alteromonadaceae</taxon>
        <taxon>Paraglaciecola</taxon>
    </lineage>
</organism>
<keyword evidence="1" id="KW-0732">Signal</keyword>
<proteinExistence type="predicted"/>
<protein>
    <submittedName>
        <fullName evidence="2">Uncharacterized protein</fullName>
    </submittedName>
</protein>
<dbReference type="HOGENOM" id="CLU_054590_9_1_6"/>
<feature type="signal peptide" evidence="1">
    <location>
        <begin position="1"/>
        <end position="24"/>
    </location>
</feature>
<evidence type="ECO:0000256" key="1">
    <source>
        <dbReference type="SAM" id="SignalP"/>
    </source>
</evidence>
<sequence length="167" mass="18958">MTTHLLLWCLISHLILSFKNEAQAYQCFQDYGGITAYIESLKQHLKCNLGIKQVIGFSAGAAAIYKAVSELSNEGISINNFALTLFYPSQIRHYLGSHLNCRCHIIFPEFEPHFSLPDVIQVPQQQSGIKVEQSSYHHGFMNKDSSAFEQSAYNHYCQMLIRLLAKV</sequence>
<dbReference type="eggNOG" id="COG0412">
    <property type="taxonomic scope" value="Bacteria"/>
</dbReference>
<dbReference type="STRING" id="1129794.C427_2978"/>
<accession>K6YUN7</accession>
<name>K6YUN7_9ALTE</name>
<dbReference type="KEGG" id="gps:C427_2978"/>
<keyword evidence="3" id="KW-1185">Reference proteome</keyword>
<evidence type="ECO:0000313" key="3">
    <source>
        <dbReference type="Proteomes" id="UP000011864"/>
    </source>
</evidence>
<gene>
    <name evidence="2" type="ORF">C427_2978</name>
</gene>
<dbReference type="EMBL" id="CP003837">
    <property type="protein sequence ID" value="AGH45087.1"/>
    <property type="molecule type" value="Genomic_DNA"/>
</dbReference>
<dbReference type="OrthoDB" id="8478808at2"/>
<dbReference type="RefSeq" id="WP_007635721.1">
    <property type="nucleotide sequence ID" value="NC_020514.1"/>
</dbReference>
<feature type="chain" id="PRO_5003900383" evidence="1">
    <location>
        <begin position="25"/>
        <end position="167"/>
    </location>
</feature>
<reference evidence="2 3" key="1">
    <citation type="journal article" date="2013" name="Genome Announc.">
        <title>Complete Genome Sequence of Glaciecola psychrophila Strain 170T.</title>
        <authorList>
            <person name="Yin J."/>
            <person name="Chen J."/>
            <person name="Liu G."/>
            <person name="Yu Y."/>
            <person name="Song L."/>
            <person name="Wang X."/>
            <person name="Qu X."/>
        </authorList>
    </citation>
    <scope>NUCLEOTIDE SEQUENCE [LARGE SCALE GENOMIC DNA]</scope>
    <source>
        <strain evidence="2 3">170</strain>
    </source>
</reference>
<dbReference type="Gene3D" id="1.20.58.1960">
    <property type="match status" value="1"/>
</dbReference>
<evidence type="ECO:0000313" key="2">
    <source>
        <dbReference type="EMBL" id="AGH45087.1"/>
    </source>
</evidence>
<dbReference type="AlphaFoldDB" id="K6YUN7"/>
<dbReference type="Proteomes" id="UP000011864">
    <property type="component" value="Chromosome"/>
</dbReference>
<dbReference type="PATRIC" id="fig|1129794.4.peg.2961"/>